<feature type="region of interest" description="Disordered" evidence="2">
    <location>
        <begin position="1"/>
        <end position="24"/>
    </location>
</feature>
<organism evidence="3 4">
    <name type="scientific">Parastrongyloides trichosuri</name>
    <name type="common">Possum-specific nematode worm</name>
    <dbReference type="NCBI Taxonomy" id="131310"/>
    <lineage>
        <taxon>Eukaryota</taxon>
        <taxon>Metazoa</taxon>
        <taxon>Ecdysozoa</taxon>
        <taxon>Nematoda</taxon>
        <taxon>Chromadorea</taxon>
        <taxon>Rhabditida</taxon>
        <taxon>Tylenchina</taxon>
        <taxon>Panagrolaimomorpha</taxon>
        <taxon>Strongyloidoidea</taxon>
        <taxon>Strongyloididae</taxon>
        <taxon>Parastrongyloides</taxon>
    </lineage>
</organism>
<evidence type="ECO:0000313" key="3">
    <source>
        <dbReference type="Proteomes" id="UP000038045"/>
    </source>
</evidence>
<dbReference type="GO" id="GO:0006355">
    <property type="term" value="P:regulation of DNA-templated transcription"/>
    <property type="evidence" value="ECO:0007669"/>
    <property type="project" value="InterPro"/>
</dbReference>
<reference evidence="4" key="1">
    <citation type="submission" date="2017-02" db="UniProtKB">
        <authorList>
            <consortium name="WormBaseParasite"/>
        </authorList>
    </citation>
    <scope>IDENTIFICATION</scope>
</reference>
<dbReference type="Proteomes" id="UP000038045">
    <property type="component" value="Unplaced"/>
</dbReference>
<dbReference type="PANTHER" id="PTHR31489:SF2">
    <property type="entry name" value="PROTEIN LIN-52 HOMOLOG"/>
    <property type="match status" value="1"/>
</dbReference>
<dbReference type="STRING" id="131310.A0A0N5A1S8"/>
<dbReference type="Pfam" id="PF10044">
    <property type="entry name" value="LIN52"/>
    <property type="match status" value="1"/>
</dbReference>
<evidence type="ECO:0000256" key="2">
    <source>
        <dbReference type="SAM" id="MobiDB-lite"/>
    </source>
</evidence>
<comment type="similarity">
    <text evidence="1">Belongs to the lin-52 family.</text>
</comment>
<accession>A0A0N5A1S8</accession>
<name>A0A0N5A1S8_PARTI</name>
<dbReference type="GO" id="GO:0070176">
    <property type="term" value="C:DRM complex"/>
    <property type="evidence" value="ECO:0007669"/>
    <property type="project" value="InterPro"/>
</dbReference>
<proteinExistence type="inferred from homology"/>
<dbReference type="InterPro" id="IPR018737">
    <property type="entry name" value="DREAM_LIN52"/>
</dbReference>
<protein>
    <submittedName>
        <fullName evidence="4">DUF4476 domain-containing protein</fullName>
    </submittedName>
</protein>
<dbReference type="PANTHER" id="PTHR31489">
    <property type="entry name" value="LIN52 FAMILY MEMBER"/>
    <property type="match status" value="1"/>
</dbReference>
<evidence type="ECO:0000256" key="1">
    <source>
        <dbReference type="ARBA" id="ARBA00005456"/>
    </source>
</evidence>
<dbReference type="AlphaFoldDB" id="A0A0N5A1S8"/>
<evidence type="ECO:0000313" key="4">
    <source>
        <dbReference type="WBParaSite" id="PTRK_0001557600.1"/>
    </source>
</evidence>
<keyword evidence="3" id="KW-1185">Reference proteome</keyword>
<dbReference type="WBParaSite" id="PTRK_0001557600.1">
    <property type="protein sequence ID" value="PTRK_0001557600.1"/>
    <property type="gene ID" value="PTRK_0001557600"/>
</dbReference>
<sequence>MNDDKSVADEDSNLSSNDLECSEDPEVVMEKLEEADTVPGLFDYIKKHEIEVDKVLKASRNNAELDQRDIRLINDLSSLTTDDLMEFIVNIQNRSFTLAKEEATQYARGRILGILNSGKINNESMIDEMKNGANIY</sequence>